<dbReference type="GO" id="GO:0016491">
    <property type="term" value="F:oxidoreductase activity"/>
    <property type="evidence" value="ECO:0007669"/>
    <property type="project" value="UniProtKB-KW"/>
</dbReference>
<accession>A0ABV9LZF1</accession>
<dbReference type="Pfam" id="PF13561">
    <property type="entry name" value="adh_short_C2"/>
    <property type="match status" value="1"/>
</dbReference>
<dbReference type="CDD" id="cd05233">
    <property type="entry name" value="SDR_c"/>
    <property type="match status" value="1"/>
</dbReference>
<comment type="caution">
    <text evidence="3">The sequence shown here is derived from an EMBL/GenBank/DDBJ whole genome shotgun (WGS) entry which is preliminary data.</text>
</comment>
<dbReference type="RefSeq" id="WP_382409090.1">
    <property type="nucleotide sequence ID" value="NZ_JBHSGU010000005.1"/>
</dbReference>
<proteinExistence type="inferred from homology"/>
<name>A0ABV9LZF1_9ALTE</name>
<dbReference type="Proteomes" id="UP001595897">
    <property type="component" value="Unassembled WGS sequence"/>
</dbReference>
<dbReference type="Gene3D" id="3.40.50.720">
    <property type="entry name" value="NAD(P)-binding Rossmann-like Domain"/>
    <property type="match status" value="1"/>
</dbReference>
<dbReference type="InterPro" id="IPR036291">
    <property type="entry name" value="NAD(P)-bd_dom_sf"/>
</dbReference>
<dbReference type="PRINTS" id="PR00081">
    <property type="entry name" value="GDHRDH"/>
</dbReference>
<gene>
    <name evidence="3" type="ORF">ACFO4O_12675</name>
</gene>
<reference evidence="4" key="1">
    <citation type="journal article" date="2019" name="Int. J. Syst. Evol. Microbiol.">
        <title>The Global Catalogue of Microorganisms (GCM) 10K type strain sequencing project: providing services to taxonomists for standard genome sequencing and annotation.</title>
        <authorList>
            <consortium name="The Broad Institute Genomics Platform"/>
            <consortium name="The Broad Institute Genome Sequencing Center for Infectious Disease"/>
            <person name="Wu L."/>
            <person name="Ma J."/>
        </authorList>
    </citation>
    <scope>NUCLEOTIDE SEQUENCE [LARGE SCALE GENOMIC DNA]</scope>
    <source>
        <strain evidence="4">KACC 12507</strain>
    </source>
</reference>
<evidence type="ECO:0000313" key="4">
    <source>
        <dbReference type="Proteomes" id="UP001595897"/>
    </source>
</evidence>
<dbReference type="PROSITE" id="PS00061">
    <property type="entry name" value="ADH_SHORT"/>
    <property type="match status" value="1"/>
</dbReference>
<dbReference type="EMBL" id="JBHSGU010000005">
    <property type="protein sequence ID" value="MFC4701020.1"/>
    <property type="molecule type" value="Genomic_DNA"/>
</dbReference>
<dbReference type="SUPFAM" id="SSF51735">
    <property type="entry name" value="NAD(P)-binding Rossmann-fold domains"/>
    <property type="match status" value="1"/>
</dbReference>
<dbReference type="PANTHER" id="PTHR24321">
    <property type="entry name" value="DEHYDROGENASES, SHORT CHAIN"/>
    <property type="match status" value="1"/>
</dbReference>
<protein>
    <submittedName>
        <fullName evidence="3">SDR family NAD(P)-dependent oxidoreductase</fullName>
        <ecNumber evidence="3">1.1.1.-</ecNumber>
    </submittedName>
</protein>
<keyword evidence="2 3" id="KW-0560">Oxidoreductase</keyword>
<keyword evidence="4" id="KW-1185">Reference proteome</keyword>
<dbReference type="PANTHER" id="PTHR24321:SF8">
    <property type="entry name" value="ESTRADIOL 17-BETA-DEHYDROGENASE 8-RELATED"/>
    <property type="match status" value="1"/>
</dbReference>
<evidence type="ECO:0000313" key="3">
    <source>
        <dbReference type="EMBL" id="MFC4701020.1"/>
    </source>
</evidence>
<dbReference type="InterPro" id="IPR002347">
    <property type="entry name" value="SDR_fam"/>
</dbReference>
<sequence length="252" mass="26852">MECNGRWALITGAAGGIGKALVEEFVDEGYKVISADIVFAESKFVGENVYELQLDLAQIVDNANALGSLKEQIANITGGEGIAVLVNNAAVQILSSTQDMTIDQWNMTWTINLHAPFLLIQTFLEDLSKNKGAVVNISSIHAKQTKKRFVAYATSKAALSSLTRNLAVDLGDKIRINAIEPAAVGTDMLLAGFIESPEQLASLNEFHPLGRIANPKEIAELAVFLCSEKSRFIQGASISATGGIDGCLSDPG</sequence>
<comment type="similarity">
    <text evidence="1">Belongs to the short-chain dehydrogenases/reductases (SDR) family.</text>
</comment>
<dbReference type="PRINTS" id="PR00080">
    <property type="entry name" value="SDRFAMILY"/>
</dbReference>
<evidence type="ECO:0000256" key="1">
    <source>
        <dbReference type="ARBA" id="ARBA00006484"/>
    </source>
</evidence>
<dbReference type="EC" id="1.1.1.-" evidence="3"/>
<evidence type="ECO:0000256" key="2">
    <source>
        <dbReference type="ARBA" id="ARBA00023002"/>
    </source>
</evidence>
<dbReference type="InterPro" id="IPR020904">
    <property type="entry name" value="Sc_DH/Rdtase_CS"/>
</dbReference>
<organism evidence="3 4">
    <name type="scientific">Glaciecola siphonariae</name>
    <dbReference type="NCBI Taxonomy" id="521012"/>
    <lineage>
        <taxon>Bacteria</taxon>
        <taxon>Pseudomonadati</taxon>
        <taxon>Pseudomonadota</taxon>
        <taxon>Gammaproteobacteria</taxon>
        <taxon>Alteromonadales</taxon>
        <taxon>Alteromonadaceae</taxon>
        <taxon>Glaciecola</taxon>
    </lineage>
</organism>